<proteinExistence type="predicted"/>
<evidence type="ECO:0008006" key="4">
    <source>
        <dbReference type="Google" id="ProtNLM"/>
    </source>
</evidence>
<dbReference type="Proteomes" id="UP000000262">
    <property type="component" value="Chromosome"/>
</dbReference>
<keyword evidence="1" id="KW-0812">Transmembrane</keyword>
<gene>
    <name evidence="2" type="ordered locus">Igni_1230</name>
</gene>
<name>A8ABV4_IGNH4</name>
<organism evidence="2 3">
    <name type="scientific">Ignicoccus hospitalis (strain KIN4/I / DSM 18386 / JCM 14125)</name>
    <dbReference type="NCBI Taxonomy" id="453591"/>
    <lineage>
        <taxon>Archaea</taxon>
        <taxon>Thermoproteota</taxon>
        <taxon>Thermoprotei</taxon>
        <taxon>Desulfurococcales</taxon>
        <taxon>Desulfurococcaceae</taxon>
        <taxon>Ignicoccus</taxon>
    </lineage>
</organism>
<dbReference type="HOGENOM" id="CLU_182708_0_0_2"/>
<reference evidence="2 3" key="1">
    <citation type="journal article" date="2008" name="Genome Biol.">
        <title>A genomic analysis of the archaeal system Ignicoccus hospitalis-Nanoarchaeum equitans.</title>
        <authorList>
            <person name="Podar M."/>
            <person name="Anderson I."/>
            <person name="Makarova K.S."/>
            <person name="Elkins J.G."/>
            <person name="Ivanova N."/>
            <person name="Wall M.A."/>
            <person name="Lykidis A."/>
            <person name="Mavromatis K."/>
            <person name="Sun H."/>
            <person name="Hudson M.E."/>
            <person name="Chen W."/>
            <person name="Deciu C."/>
            <person name="Hutchison D."/>
            <person name="Eads J.R."/>
            <person name="Anderson A."/>
            <person name="Fernandes F."/>
            <person name="Szeto E."/>
            <person name="Lapidus A."/>
            <person name="Kyrpides N.C."/>
            <person name="Saier M.H.Jr."/>
            <person name="Richardson P.M."/>
            <person name="Rachel R."/>
            <person name="Huber H."/>
            <person name="Eisen J.A."/>
            <person name="Koonin E.V."/>
            <person name="Keller M."/>
            <person name="Stetter K.O."/>
        </authorList>
    </citation>
    <scope>NUCLEOTIDE SEQUENCE [LARGE SCALE GENOMIC DNA]</scope>
    <source>
        <strain evidence="3">KIN4/I / DSM 18386 / JCM 14125</strain>
    </source>
</reference>
<dbReference type="KEGG" id="iho:Igni_1230"/>
<evidence type="ECO:0000313" key="3">
    <source>
        <dbReference type="Proteomes" id="UP000000262"/>
    </source>
</evidence>
<protein>
    <recommendedName>
        <fullName evidence="4">Transcriptional regulator</fullName>
    </recommendedName>
</protein>
<keyword evidence="3" id="KW-1185">Reference proteome</keyword>
<dbReference type="RefSeq" id="WP_012123370.1">
    <property type="nucleotide sequence ID" value="NC_009776.1"/>
</dbReference>
<evidence type="ECO:0000313" key="2">
    <source>
        <dbReference type="EMBL" id="ABU82406.1"/>
    </source>
</evidence>
<keyword evidence="1" id="KW-1133">Transmembrane helix</keyword>
<accession>A8ABV4</accession>
<dbReference type="STRING" id="453591.Igni_1230"/>
<keyword evidence="1" id="KW-0472">Membrane</keyword>
<dbReference type="AlphaFoldDB" id="A8ABV4"/>
<dbReference type="EMBL" id="CP000816">
    <property type="protein sequence ID" value="ABU82406.1"/>
    <property type="molecule type" value="Genomic_DNA"/>
</dbReference>
<evidence type="ECO:0000256" key="1">
    <source>
        <dbReference type="SAM" id="Phobius"/>
    </source>
</evidence>
<sequence>MNAKDVVGFAFLTIGLAVSALAWSTLFLPDPIALKVLEVLAVAAFSVLGGVVAWIGLQLLRSPPPKPVEELERELREEIDTIRKEVLEKLRGSTRD</sequence>
<dbReference type="GeneID" id="5563122"/>
<feature type="transmembrane region" description="Helical" evidence="1">
    <location>
        <begin position="32"/>
        <end position="57"/>
    </location>
</feature>
<dbReference type="eggNOG" id="arCOG04189">
    <property type="taxonomic scope" value="Archaea"/>
</dbReference>